<reference evidence="2 3" key="1">
    <citation type="submission" date="2023-12" db="EMBL/GenBank/DDBJ databases">
        <title>Genome sequencing and assembly of bacterial species from a model synthetic community.</title>
        <authorList>
            <person name="Hogle S.L."/>
        </authorList>
    </citation>
    <scope>NUCLEOTIDE SEQUENCE [LARGE SCALE GENOMIC DNA]</scope>
    <source>
        <strain evidence="2 3">HAMBI 2494</strain>
    </source>
</reference>
<protein>
    <submittedName>
        <fullName evidence="2">XRE family transcriptional regulator</fullName>
    </submittedName>
</protein>
<dbReference type="InterPro" id="IPR001387">
    <property type="entry name" value="Cro/C1-type_HTH"/>
</dbReference>
<organism evidence="2 3">
    <name type="scientific">Paraburkholderia kururiensis</name>
    <dbReference type="NCBI Taxonomy" id="984307"/>
    <lineage>
        <taxon>Bacteria</taxon>
        <taxon>Pseudomonadati</taxon>
        <taxon>Pseudomonadota</taxon>
        <taxon>Betaproteobacteria</taxon>
        <taxon>Burkholderiales</taxon>
        <taxon>Burkholderiaceae</taxon>
        <taxon>Paraburkholderia</taxon>
    </lineage>
</organism>
<evidence type="ECO:0000313" key="2">
    <source>
        <dbReference type="EMBL" id="WQD81038.1"/>
    </source>
</evidence>
<dbReference type="Gene3D" id="1.10.260.40">
    <property type="entry name" value="lambda repressor-like DNA-binding domains"/>
    <property type="match status" value="1"/>
</dbReference>
<keyword evidence="3" id="KW-1185">Reference proteome</keyword>
<evidence type="ECO:0000313" key="3">
    <source>
        <dbReference type="Proteomes" id="UP001325479"/>
    </source>
</evidence>
<dbReference type="SUPFAM" id="SSF47413">
    <property type="entry name" value="lambda repressor-like DNA-binding domains"/>
    <property type="match status" value="1"/>
</dbReference>
<proteinExistence type="predicted"/>
<evidence type="ECO:0000259" key="1">
    <source>
        <dbReference type="SMART" id="SM00530"/>
    </source>
</evidence>
<accession>A0ABZ0WUG1</accession>
<dbReference type="RefSeq" id="WP_114814589.1">
    <property type="nucleotide sequence ID" value="NZ_CP139965.1"/>
</dbReference>
<dbReference type="InterPro" id="IPR010982">
    <property type="entry name" value="Lambda_DNA-bd_dom_sf"/>
</dbReference>
<dbReference type="SMART" id="SM00530">
    <property type="entry name" value="HTH_XRE"/>
    <property type="match status" value="1"/>
</dbReference>
<sequence>MSIDTEIRHVTKPGANLFLELGFAPDEAKRLHAASQKQINDTRLLKEQLMTELTQWIEQHHLKQAEAAQVLMVSRPRVSDVVNRKTSKFTIDMLVELLSRIGKPVRLSVG</sequence>
<gene>
    <name evidence="2" type="ORF">U0042_16110</name>
</gene>
<dbReference type="Pfam" id="PF13744">
    <property type="entry name" value="HTH_37"/>
    <property type="match status" value="1"/>
</dbReference>
<dbReference type="Proteomes" id="UP001325479">
    <property type="component" value="Chromosome"/>
</dbReference>
<feature type="domain" description="HTH cro/C1-type" evidence="1">
    <location>
        <begin position="52"/>
        <end position="108"/>
    </location>
</feature>
<dbReference type="EMBL" id="CP139965">
    <property type="protein sequence ID" value="WQD81038.1"/>
    <property type="molecule type" value="Genomic_DNA"/>
</dbReference>
<name>A0ABZ0WUG1_9BURK</name>
<dbReference type="InterPro" id="IPR039554">
    <property type="entry name" value="HigA2-like_HTH"/>
</dbReference>